<evidence type="ECO:0000259" key="2">
    <source>
        <dbReference type="Pfam" id="PF11127"/>
    </source>
</evidence>
<feature type="transmembrane region" description="Helical" evidence="1">
    <location>
        <begin position="35"/>
        <end position="56"/>
    </location>
</feature>
<sequence>MKKNMGTTDRVIRTIIALTLIALFVAEVLTGVLGFVMLILAVIFLLTSFAGFCPLYKPFGISTCPRNKQHR</sequence>
<proteinExistence type="predicted"/>
<dbReference type="Proteomes" id="UP001209885">
    <property type="component" value="Unassembled WGS sequence"/>
</dbReference>
<keyword evidence="1" id="KW-1133">Transmembrane helix</keyword>
<keyword evidence="4" id="KW-1185">Reference proteome</keyword>
<dbReference type="Pfam" id="PF11127">
    <property type="entry name" value="YgaP-like_TM"/>
    <property type="match status" value="1"/>
</dbReference>
<keyword evidence="1" id="KW-0812">Transmembrane</keyword>
<organism evidence="3 4">
    <name type="scientific">Mangrovivirga halotolerans</name>
    <dbReference type="NCBI Taxonomy" id="2993936"/>
    <lineage>
        <taxon>Bacteria</taxon>
        <taxon>Pseudomonadati</taxon>
        <taxon>Bacteroidota</taxon>
        <taxon>Cytophagia</taxon>
        <taxon>Cytophagales</taxon>
        <taxon>Mangrovivirgaceae</taxon>
        <taxon>Mangrovivirga</taxon>
    </lineage>
</organism>
<evidence type="ECO:0000256" key="1">
    <source>
        <dbReference type="SAM" id="Phobius"/>
    </source>
</evidence>
<reference evidence="3 4" key="1">
    <citation type="submission" date="2022-11" db="EMBL/GenBank/DDBJ databases">
        <title>The characterization of three novel Bacteroidetes species and genomic analysis of their roles in tidal elemental geochemical cycles.</title>
        <authorList>
            <person name="Ma K."/>
        </authorList>
    </citation>
    <scope>NUCLEOTIDE SEQUENCE [LARGE SCALE GENOMIC DNA]</scope>
    <source>
        <strain evidence="3 4">M17</strain>
    </source>
</reference>
<evidence type="ECO:0000313" key="3">
    <source>
        <dbReference type="EMBL" id="MCX2743176.1"/>
    </source>
</evidence>
<gene>
    <name evidence="3" type="ORF">OO013_04830</name>
</gene>
<name>A0ABT3RNK3_9BACT</name>
<dbReference type="RefSeq" id="WP_266055551.1">
    <property type="nucleotide sequence ID" value="NZ_JAPFQN010000003.1"/>
</dbReference>
<protein>
    <submittedName>
        <fullName evidence="3">DUF2892 domain-containing protein</fullName>
    </submittedName>
</protein>
<dbReference type="InterPro" id="IPR021309">
    <property type="entry name" value="YgaP-like_TM"/>
</dbReference>
<dbReference type="EMBL" id="JAPFQN010000003">
    <property type="protein sequence ID" value="MCX2743176.1"/>
    <property type="molecule type" value="Genomic_DNA"/>
</dbReference>
<evidence type="ECO:0000313" key="4">
    <source>
        <dbReference type="Proteomes" id="UP001209885"/>
    </source>
</evidence>
<keyword evidence="1" id="KW-0472">Membrane</keyword>
<comment type="caution">
    <text evidence="3">The sequence shown here is derived from an EMBL/GenBank/DDBJ whole genome shotgun (WGS) entry which is preliminary data.</text>
</comment>
<feature type="domain" description="Inner membrane protein YgaP-like transmembrane" evidence="2">
    <location>
        <begin position="1"/>
        <end position="66"/>
    </location>
</feature>
<accession>A0ABT3RNK3</accession>
<feature type="transmembrane region" description="Helical" evidence="1">
    <location>
        <begin position="12"/>
        <end position="29"/>
    </location>
</feature>